<reference evidence="1" key="1">
    <citation type="submission" date="2023-10" db="EMBL/GenBank/DDBJ databases">
        <title>Genome assembly of Pristionchus species.</title>
        <authorList>
            <person name="Yoshida K."/>
            <person name="Sommer R.J."/>
        </authorList>
    </citation>
    <scope>NUCLEOTIDE SEQUENCE</scope>
    <source>
        <strain evidence="1">RS0144</strain>
    </source>
</reference>
<evidence type="ECO:0000313" key="2">
    <source>
        <dbReference type="Proteomes" id="UP001432027"/>
    </source>
</evidence>
<protein>
    <submittedName>
        <fullName evidence="1">Uncharacterized protein</fullName>
    </submittedName>
</protein>
<proteinExistence type="predicted"/>
<organism evidence="1 2">
    <name type="scientific">Pristionchus entomophagus</name>
    <dbReference type="NCBI Taxonomy" id="358040"/>
    <lineage>
        <taxon>Eukaryota</taxon>
        <taxon>Metazoa</taxon>
        <taxon>Ecdysozoa</taxon>
        <taxon>Nematoda</taxon>
        <taxon>Chromadorea</taxon>
        <taxon>Rhabditida</taxon>
        <taxon>Rhabditina</taxon>
        <taxon>Diplogasteromorpha</taxon>
        <taxon>Diplogasteroidea</taxon>
        <taxon>Neodiplogasteridae</taxon>
        <taxon>Pristionchus</taxon>
    </lineage>
</organism>
<keyword evidence="2" id="KW-1185">Reference proteome</keyword>
<gene>
    <name evidence="1" type="ORF">PENTCL1PPCAC_22635</name>
</gene>
<evidence type="ECO:0000313" key="1">
    <source>
        <dbReference type="EMBL" id="GMT00461.1"/>
    </source>
</evidence>
<feature type="non-terminal residue" evidence="1">
    <location>
        <position position="1"/>
    </location>
</feature>
<dbReference type="EMBL" id="BTSX01000005">
    <property type="protein sequence ID" value="GMT00461.1"/>
    <property type="molecule type" value="Genomic_DNA"/>
</dbReference>
<comment type="caution">
    <text evidence="1">The sequence shown here is derived from an EMBL/GenBank/DDBJ whole genome shotgun (WGS) entry which is preliminary data.</text>
</comment>
<sequence length="204" mass="23487">NPHRRVLQEVDRVDFQQTVSSVLDEKNPQVRAVFLQGCSPNDSWKIAEWFVRNGARLQKGGIVMVSPEDRENELQEMGKENNLDDKNDAHWMGRVILATQSRDFMHECLTNGVSINTVLISPRRAMEVIKAFHDIRVVEGLRDGQCPRNRRQMIKLIILFEEPRFDDGTDSIELLLHTLYHRDPIVADSKTLFSFVMASSVDNQ</sequence>
<dbReference type="AlphaFoldDB" id="A0AAV5U0U6"/>
<accession>A0AAV5U0U6</accession>
<name>A0AAV5U0U6_9BILA</name>
<dbReference type="Proteomes" id="UP001432027">
    <property type="component" value="Unassembled WGS sequence"/>
</dbReference>